<feature type="region of interest" description="Disordered" evidence="1">
    <location>
        <begin position="1"/>
        <end position="40"/>
    </location>
</feature>
<protein>
    <submittedName>
        <fullName evidence="4">Uncharacterized protein</fullName>
    </submittedName>
</protein>
<evidence type="ECO:0000313" key="3">
    <source>
        <dbReference type="EMBL" id="MBN3557678.1"/>
    </source>
</evidence>
<dbReference type="RefSeq" id="WP_184105935.1">
    <property type="nucleotide sequence ID" value="NZ_JAFHKU010000119.1"/>
</dbReference>
<proteinExistence type="predicted"/>
<feature type="compositionally biased region" description="Polar residues" evidence="1">
    <location>
        <begin position="1"/>
        <end position="17"/>
    </location>
</feature>
<evidence type="ECO:0000256" key="1">
    <source>
        <dbReference type="SAM" id="MobiDB-lite"/>
    </source>
</evidence>
<gene>
    <name evidence="2" type="ORF">GGQ89_002397</name>
    <name evidence="3" type="ORF">JYA60_05495</name>
    <name evidence="4" type="ORF">JYA60_05895</name>
</gene>
<dbReference type="EMBL" id="JAFHKU010000119">
    <property type="protein sequence ID" value="MBN3557678.1"/>
    <property type="molecule type" value="Genomic_DNA"/>
</dbReference>
<comment type="caution">
    <text evidence="4">The sequence shown here is derived from an EMBL/GenBank/DDBJ whole genome shotgun (WGS) entry which is preliminary data.</text>
</comment>
<evidence type="ECO:0000313" key="5">
    <source>
        <dbReference type="Proteomes" id="UP000584663"/>
    </source>
</evidence>
<dbReference type="AlphaFoldDB" id="A0AA40ZZ59"/>
<evidence type="ECO:0000313" key="6">
    <source>
        <dbReference type="Proteomes" id="UP000704529"/>
    </source>
</evidence>
<feature type="compositionally biased region" description="Polar residues" evidence="1">
    <location>
        <begin position="27"/>
        <end position="37"/>
    </location>
</feature>
<dbReference type="Proteomes" id="UP000584663">
    <property type="component" value="Unassembled WGS sequence"/>
</dbReference>
<evidence type="ECO:0000313" key="2">
    <source>
        <dbReference type="EMBL" id="MBB4610170.1"/>
    </source>
</evidence>
<dbReference type="EMBL" id="JACHNX010000008">
    <property type="protein sequence ID" value="MBB4610170.1"/>
    <property type="molecule type" value="Genomic_DNA"/>
</dbReference>
<name>A0AA40ZZ59_9SPHN</name>
<reference evidence="2 5" key="1">
    <citation type="submission" date="2020-08" db="EMBL/GenBank/DDBJ databases">
        <title>Genomic Encyclopedia of Type Strains, Phase IV (KMG-IV): sequencing the most valuable type-strain genomes for metagenomic binning, comparative biology and taxonomic classification.</title>
        <authorList>
            <person name="Goeker M."/>
        </authorList>
    </citation>
    <scope>NUCLEOTIDE SEQUENCE [LARGE SCALE GENOMIC DNA]</scope>
    <source>
        <strain evidence="2 5">DSM 14562</strain>
    </source>
</reference>
<dbReference type="Proteomes" id="UP000704529">
    <property type="component" value="Unassembled WGS sequence"/>
</dbReference>
<keyword evidence="5" id="KW-1185">Reference proteome</keyword>
<accession>A0AA40ZZ59</accession>
<organism evidence="4 6">
    <name type="scientific">Sphingomonas yabuuchiae</name>
    <dbReference type="NCBI Taxonomy" id="172044"/>
    <lineage>
        <taxon>Bacteria</taxon>
        <taxon>Pseudomonadati</taxon>
        <taxon>Pseudomonadota</taxon>
        <taxon>Alphaproteobacteria</taxon>
        <taxon>Sphingomonadales</taxon>
        <taxon>Sphingomonadaceae</taxon>
        <taxon>Sphingomonas</taxon>
    </lineage>
</organism>
<evidence type="ECO:0000313" key="4">
    <source>
        <dbReference type="EMBL" id="MBN3557754.1"/>
    </source>
</evidence>
<sequence>MDTNANRIGHTNATSGSDAGGNDTYGPVTTLSNLSPGSSGGTFWYAIAVELKV</sequence>
<dbReference type="EMBL" id="JAFHKU010000122">
    <property type="protein sequence ID" value="MBN3557754.1"/>
    <property type="molecule type" value="Genomic_DNA"/>
</dbReference>
<reference evidence="4" key="2">
    <citation type="submission" date="2021-01" db="EMBL/GenBank/DDBJ databases">
        <title>Genome Sequencing of Type Strains.</title>
        <authorList>
            <person name="Lemaire J.F."/>
            <person name="Inderbitzin P."/>
            <person name="Collins S.B."/>
            <person name="Wespe N."/>
            <person name="Knight-Connoni V."/>
        </authorList>
    </citation>
    <scope>NUCLEOTIDE SEQUENCE</scope>
    <source>
        <strain evidence="4">DSM 14562</strain>
    </source>
</reference>